<evidence type="ECO:0000313" key="1">
    <source>
        <dbReference type="EMBL" id="SHJ91200.1"/>
    </source>
</evidence>
<accession>A0A1M6N684</accession>
<dbReference type="EMBL" id="FRAE01000020">
    <property type="protein sequence ID" value="SHJ91200.1"/>
    <property type="molecule type" value="Genomic_DNA"/>
</dbReference>
<dbReference type="Proteomes" id="UP000242497">
    <property type="component" value="Unassembled WGS sequence"/>
</dbReference>
<organism evidence="1 2">
    <name type="scientific">Tepidibacter formicigenes DSM 15518</name>
    <dbReference type="NCBI Taxonomy" id="1123349"/>
    <lineage>
        <taxon>Bacteria</taxon>
        <taxon>Bacillati</taxon>
        <taxon>Bacillota</taxon>
        <taxon>Clostridia</taxon>
        <taxon>Peptostreptococcales</taxon>
        <taxon>Peptostreptococcaceae</taxon>
        <taxon>Tepidibacter</taxon>
    </lineage>
</organism>
<evidence type="ECO:0000313" key="2">
    <source>
        <dbReference type="Proteomes" id="UP000242497"/>
    </source>
</evidence>
<proteinExistence type="predicted"/>
<keyword evidence="2" id="KW-1185">Reference proteome</keyword>
<sequence length="44" mass="5005">MAVAIPVSTSVRISYEVGEEKKNEIINNVKDTALDDYVYECKRI</sequence>
<reference evidence="2" key="1">
    <citation type="submission" date="2016-11" db="EMBL/GenBank/DDBJ databases">
        <authorList>
            <person name="Varghese N."/>
            <person name="Submissions S."/>
        </authorList>
    </citation>
    <scope>NUCLEOTIDE SEQUENCE [LARGE SCALE GENOMIC DNA]</scope>
    <source>
        <strain evidence="2">DSM 15518</strain>
    </source>
</reference>
<dbReference type="AlphaFoldDB" id="A0A1M6N684"/>
<gene>
    <name evidence="1" type="ORF">SAMN02744037_01176</name>
</gene>
<protein>
    <submittedName>
        <fullName evidence="1">Uncharacterized protein</fullName>
    </submittedName>
</protein>
<name>A0A1M6N684_9FIRM</name>
<dbReference type="RefSeq" id="WP_200773929.1">
    <property type="nucleotide sequence ID" value="NZ_FRAE01000020.1"/>
</dbReference>